<dbReference type="Pfam" id="PF13560">
    <property type="entry name" value="HTH_31"/>
    <property type="match status" value="1"/>
</dbReference>
<sequence length="275" mass="30022">MASKKPLTPVAGTAALAYWGGELRYYREQVGYTQDRFAQMIYVSSSLIAMVETGKRTPKPSFIKDCDQALDTGGALARLWKRLIESSYLEWFRPVVEIESDAVAMIKYEAQAVPGLLQTEEYARALLRTGPARASDAKIEQHVAARMNRQHVLTKDAPPLLWAIMDENVLRRPVGGTKVMCNQFAWLVEAAKSPDVILQVLPFAAGAHAGINGSMTLFSLPDQGDVVYAAGFGGGQIIGCPEQVDECRLALDLLRACAFSPEDSIRMIAGLIGES</sequence>
<dbReference type="InterPro" id="IPR001387">
    <property type="entry name" value="Cro/C1-type_HTH"/>
</dbReference>
<accession>A0A846Z1R6</accession>
<dbReference type="PROSITE" id="PS50943">
    <property type="entry name" value="HTH_CROC1"/>
    <property type="match status" value="1"/>
</dbReference>
<protein>
    <submittedName>
        <fullName evidence="2">Helix-turn-helix domain-containing protein</fullName>
    </submittedName>
</protein>
<name>A0A846Z1R6_9ACTN</name>
<organism evidence="2 3">
    <name type="scientific">Actinomadura latina</name>
    <dbReference type="NCBI Taxonomy" id="163603"/>
    <lineage>
        <taxon>Bacteria</taxon>
        <taxon>Bacillati</taxon>
        <taxon>Actinomycetota</taxon>
        <taxon>Actinomycetes</taxon>
        <taxon>Streptosporangiales</taxon>
        <taxon>Thermomonosporaceae</taxon>
        <taxon>Actinomadura</taxon>
    </lineage>
</organism>
<keyword evidence="3" id="KW-1185">Reference proteome</keyword>
<dbReference type="RefSeq" id="WP_067641685.1">
    <property type="nucleotide sequence ID" value="NZ_JAAXPI010000042.1"/>
</dbReference>
<gene>
    <name evidence="2" type="ORF">HGB48_24315</name>
</gene>
<dbReference type="Gene3D" id="1.10.260.40">
    <property type="entry name" value="lambda repressor-like DNA-binding domains"/>
    <property type="match status" value="1"/>
</dbReference>
<dbReference type="Proteomes" id="UP000579250">
    <property type="component" value="Unassembled WGS sequence"/>
</dbReference>
<dbReference type="CDD" id="cd00093">
    <property type="entry name" value="HTH_XRE"/>
    <property type="match status" value="1"/>
</dbReference>
<dbReference type="GO" id="GO:0003677">
    <property type="term" value="F:DNA binding"/>
    <property type="evidence" value="ECO:0007669"/>
    <property type="project" value="InterPro"/>
</dbReference>
<dbReference type="InterPro" id="IPR010982">
    <property type="entry name" value="Lambda_DNA-bd_dom_sf"/>
</dbReference>
<evidence type="ECO:0000259" key="1">
    <source>
        <dbReference type="PROSITE" id="PS50943"/>
    </source>
</evidence>
<feature type="domain" description="HTH cro/C1-type" evidence="1">
    <location>
        <begin position="23"/>
        <end position="76"/>
    </location>
</feature>
<comment type="caution">
    <text evidence="2">The sequence shown here is derived from an EMBL/GenBank/DDBJ whole genome shotgun (WGS) entry which is preliminary data.</text>
</comment>
<dbReference type="SMART" id="SM00530">
    <property type="entry name" value="HTH_XRE"/>
    <property type="match status" value="1"/>
</dbReference>
<reference evidence="2 3" key="1">
    <citation type="submission" date="2020-04" db="EMBL/GenBank/DDBJ databases">
        <title>MicrobeNet Type strains.</title>
        <authorList>
            <person name="Nicholson A.C."/>
        </authorList>
    </citation>
    <scope>NUCLEOTIDE SEQUENCE [LARGE SCALE GENOMIC DNA]</scope>
    <source>
        <strain evidence="2 3">ATCC BAA-277</strain>
    </source>
</reference>
<dbReference type="AlphaFoldDB" id="A0A846Z1R6"/>
<evidence type="ECO:0000313" key="2">
    <source>
        <dbReference type="EMBL" id="NKZ06839.1"/>
    </source>
</evidence>
<evidence type="ECO:0000313" key="3">
    <source>
        <dbReference type="Proteomes" id="UP000579250"/>
    </source>
</evidence>
<dbReference type="SUPFAM" id="SSF47413">
    <property type="entry name" value="lambda repressor-like DNA-binding domains"/>
    <property type="match status" value="1"/>
</dbReference>
<dbReference type="EMBL" id="JAAXPI010000042">
    <property type="protein sequence ID" value="NKZ06839.1"/>
    <property type="molecule type" value="Genomic_DNA"/>
</dbReference>
<proteinExistence type="predicted"/>
<dbReference type="InterPro" id="IPR043917">
    <property type="entry name" value="DUF5753"/>
</dbReference>
<dbReference type="Pfam" id="PF19054">
    <property type="entry name" value="DUF5753"/>
    <property type="match status" value="1"/>
</dbReference>